<reference evidence="15 16" key="1">
    <citation type="submission" date="2011-10" db="EMBL/GenBank/DDBJ databases">
        <title>The Noncontiguous Finished genome of Thermanaerovibrio velox DSM 12556.</title>
        <authorList>
            <consortium name="US DOE Joint Genome Institute (JGI-PGF)"/>
            <person name="Lucas S."/>
            <person name="Copeland A."/>
            <person name="Lapidus A."/>
            <person name="Glavina del Rio T."/>
            <person name="Dalin E."/>
            <person name="Tice H."/>
            <person name="Bruce D."/>
            <person name="Goodwin L."/>
            <person name="Pitluck S."/>
            <person name="Peters L."/>
            <person name="Mikhailova N."/>
            <person name="Teshima H."/>
            <person name="Kyrpides N."/>
            <person name="Mavromatis K."/>
            <person name="Ivanova N."/>
            <person name="Markowitz V."/>
            <person name="Cheng J.-F."/>
            <person name="Hugenholtz P."/>
            <person name="Woyke T."/>
            <person name="Wu D."/>
            <person name="Spring S."/>
            <person name="Brambilla E.-M."/>
            <person name="Klenk H.-P."/>
            <person name="Eisen J.A."/>
        </authorList>
    </citation>
    <scope>NUCLEOTIDE SEQUENCE [LARGE SCALE GENOMIC DNA]</scope>
    <source>
        <strain evidence="15 16">DSM 12556</strain>
    </source>
</reference>
<dbReference type="Gene3D" id="1.20.1730.10">
    <property type="entry name" value="Sodium/glucose cotransporter"/>
    <property type="match status" value="1"/>
</dbReference>
<evidence type="ECO:0000256" key="2">
    <source>
        <dbReference type="ARBA" id="ARBA00006434"/>
    </source>
</evidence>
<dbReference type="PANTHER" id="PTHR48086">
    <property type="entry name" value="SODIUM/PROLINE SYMPORTER-RELATED"/>
    <property type="match status" value="1"/>
</dbReference>
<evidence type="ECO:0000256" key="4">
    <source>
        <dbReference type="ARBA" id="ARBA00022475"/>
    </source>
</evidence>
<dbReference type="GO" id="GO:0005886">
    <property type="term" value="C:plasma membrane"/>
    <property type="evidence" value="ECO:0007669"/>
    <property type="project" value="UniProtKB-SubCell"/>
</dbReference>
<keyword evidence="9" id="KW-0406">Ion transport</keyword>
<feature type="transmembrane region" description="Helical" evidence="14">
    <location>
        <begin position="150"/>
        <end position="170"/>
    </location>
</feature>
<dbReference type="CDD" id="cd10322">
    <property type="entry name" value="SLC5sbd"/>
    <property type="match status" value="1"/>
</dbReference>
<name>H0USB8_9BACT</name>
<feature type="transmembrane region" description="Helical" evidence="14">
    <location>
        <begin position="307"/>
        <end position="328"/>
    </location>
</feature>
<comment type="catalytic activity">
    <reaction evidence="12">
        <text>L-proline(in) + Na(+)(in) = L-proline(out) + Na(+)(out)</text>
        <dbReference type="Rhea" id="RHEA:28967"/>
        <dbReference type="ChEBI" id="CHEBI:29101"/>
        <dbReference type="ChEBI" id="CHEBI:60039"/>
    </reaction>
</comment>
<dbReference type="GO" id="GO:0006814">
    <property type="term" value="P:sodium ion transport"/>
    <property type="evidence" value="ECO:0007669"/>
    <property type="project" value="UniProtKB-KW"/>
</dbReference>
<keyword evidence="7 14" id="KW-1133">Transmembrane helix</keyword>
<keyword evidence="10 14" id="KW-0472">Membrane</keyword>
<keyword evidence="16" id="KW-1185">Reference proteome</keyword>
<feature type="transmembrane region" description="Helical" evidence="14">
    <location>
        <begin position="44"/>
        <end position="70"/>
    </location>
</feature>
<dbReference type="PANTHER" id="PTHR48086:SF3">
    <property type="entry name" value="SODIUM_PROLINE SYMPORTER"/>
    <property type="match status" value="1"/>
</dbReference>
<dbReference type="eggNOG" id="COG0591">
    <property type="taxonomic scope" value="Bacteria"/>
</dbReference>
<evidence type="ECO:0000256" key="1">
    <source>
        <dbReference type="ARBA" id="ARBA00004651"/>
    </source>
</evidence>
<accession>H0USB8</accession>
<dbReference type="STRING" id="926567.TheveDRAFT_1083"/>
<dbReference type="InterPro" id="IPR038377">
    <property type="entry name" value="Na/Glc_symporter_sf"/>
</dbReference>
<dbReference type="EMBL" id="CM001377">
    <property type="protein sequence ID" value="EHM10207.1"/>
    <property type="molecule type" value="Genomic_DNA"/>
</dbReference>
<evidence type="ECO:0000256" key="7">
    <source>
        <dbReference type="ARBA" id="ARBA00022989"/>
    </source>
</evidence>
<dbReference type="GO" id="GO:0015293">
    <property type="term" value="F:symporter activity"/>
    <property type="evidence" value="ECO:0007669"/>
    <property type="project" value="UniProtKB-KW"/>
</dbReference>
<evidence type="ECO:0000256" key="14">
    <source>
        <dbReference type="SAM" id="Phobius"/>
    </source>
</evidence>
<evidence type="ECO:0000256" key="5">
    <source>
        <dbReference type="ARBA" id="ARBA00022692"/>
    </source>
</evidence>
<evidence type="ECO:0000256" key="3">
    <source>
        <dbReference type="ARBA" id="ARBA00022448"/>
    </source>
</evidence>
<feature type="transmembrane region" description="Helical" evidence="14">
    <location>
        <begin position="118"/>
        <end position="138"/>
    </location>
</feature>
<dbReference type="OrthoDB" id="9810181at2"/>
<evidence type="ECO:0000256" key="8">
    <source>
        <dbReference type="ARBA" id="ARBA00023053"/>
    </source>
</evidence>
<evidence type="ECO:0000256" key="6">
    <source>
        <dbReference type="ARBA" id="ARBA00022847"/>
    </source>
</evidence>
<evidence type="ECO:0000313" key="15">
    <source>
        <dbReference type="EMBL" id="EHM10207.1"/>
    </source>
</evidence>
<dbReference type="InterPro" id="IPR050277">
    <property type="entry name" value="Sodium:Solute_Symporter"/>
</dbReference>
<dbReference type="AlphaFoldDB" id="H0USB8"/>
<keyword evidence="3" id="KW-0813">Transport</keyword>
<feature type="transmembrane region" description="Helical" evidence="14">
    <location>
        <begin position="369"/>
        <end position="389"/>
    </location>
</feature>
<keyword evidence="5 14" id="KW-0812">Transmembrane</keyword>
<dbReference type="HOGENOM" id="CLU_018808_15_1_0"/>
<feature type="transmembrane region" description="Helical" evidence="14">
    <location>
        <begin position="422"/>
        <end position="442"/>
    </location>
</feature>
<sequence>MPPLAINLIAFSGYTLAIILLTGQTFPWRDSIRNFYIGGRNIGIFMSTMTFCATWLSAASIVGFTTWMVYDGAAAFAGSVNGWLLGLIPMPLAVLRLRASKCVSVPEFVGKFYGDSRLMRLGGAVLLASYVPYIAIQFKAFGLVASHMLGIPYGFSSTALVYLFVLYTTFGGYRSVAKSDALNLIVILIGVLVAALELNINLKPIWTAIRDISTYSPSKLNLSRSPAESLQIISSALAWGLGVAANPQYGIRIIACRKHNDAFAVLSISPFLIGLVYLLLSSMALIISSIPSMSLQGANPEGLLNLLDSQCSSLVASLFSVSVMAAAVSTANSQLLLAASAICHDIGGLGRDSISSIPTKGTNQDHWMLWNRGAILIIATTALVMSHIPNYDIMFVGRLSWTFVAVSFLTPIYLPRKLGNRMSFAIISWSLIIHTILCGLRIPPEVSMLITMGFQGIAIIPWGEIRIR</sequence>
<keyword evidence="6" id="KW-0769">Symport</keyword>
<feature type="transmembrane region" description="Helical" evidence="14">
    <location>
        <begin position="263"/>
        <end position="287"/>
    </location>
</feature>
<organism evidence="15 16">
    <name type="scientific">Thermanaerovibrio velox DSM 12556</name>
    <dbReference type="NCBI Taxonomy" id="926567"/>
    <lineage>
        <taxon>Bacteria</taxon>
        <taxon>Thermotogati</taxon>
        <taxon>Synergistota</taxon>
        <taxon>Synergistia</taxon>
        <taxon>Synergistales</taxon>
        <taxon>Synergistaceae</taxon>
        <taxon>Thermanaerovibrio</taxon>
    </lineage>
</organism>
<keyword evidence="4" id="KW-1003">Cell membrane</keyword>
<evidence type="ECO:0000256" key="10">
    <source>
        <dbReference type="ARBA" id="ARBA00023136"/>
    </source>
</evidence>
<dbReference type="Pfam" id="PF00474">
    <property type="entry name" value="SSF"/>
    <property type="match status" value="1"/>
</dbReference>
<feature type="transmembrane region" description="Helical" evidence="14">
    <location>
        <begin position="395"/>
        <end position="415"/>
    </location>
</feature>
<proteinExistence type="inferred from homology"/>
<keyword evidence="11" id="KW-0739">Sodium transport</keyword>
<evidence type="ECO:0000256" key="11">
    <source>
        <dbReference type="ARBA" id="ARBA00023201"/>
    </source>
</evidence>
<evidence type="ECO:0000313" key="16">
    <source>
        <dbReference type="Proteomes" id="UP000005730"/>
    </source>
</evidence>
<comment type="subcellular location">
    <subcellularLocation>
        <location evidence="1">Cell membrane</location>
        <topology evidence="1">Multi-pass membrane protein</topology>
    </subcellularLocation>
</comment>
<dbReference type="Proteomes" id="UP000005730">
    <property type="component" value="Chromosome"/>
</dbReference>
<keyword evidence="8" id="KW-0915">Sodium</keyword>
<comment type="similarity">
    <text evidence="2 13">Belongs to the sodium:solute symporter (SSF) (TC 2.A.21) family.</text>
</comment>
<feature type="transmembrane region" description="Helical" evidence="14">
    <location>
        <begin position="182"/>
        <end position="200"/>
    </location>
</feature>
<protein>
    <submittedName>
        <fullName evidence="15">Na+/proline symporter</fullName>
    </submittedName>
</protein>
<dbReference type="InterPro" id="IPR001734">
    <property type="entry name" value="Na/solute_symporter"/>
</dbReference>
<dbReference type="PROSITE" id="PS50283">
    <property type="entry name" value="NA_SOLUT_SYMP_3"/>
    <property type="match status" value="1"/>
</dbReference>
<gene>
    <name evidence="15" type="ORF">TheveDRAFT_1083</name>
</gene>
<evidence type="ECO:0000256" key="13">
    <source>
        <dbReference type="RuleBase" id="RU362091"/>
    </source>
</evidence>
<evidence type="ECO:0000256" key="9">
    <source>
        <dbReference type="ARBA" id="ARBA00023065"/>
    </source>
</evidence>
<feature type="transmembrane region" description="Helical" evidence="14">
    <location>
        <begin position="6"/>
        <end position="23"/>
    </location>
</feature>
<evidence type="ECO:0000256" key="12">
    <source>
        <dbReference type="ARBA" id="ARBA00033708"/>
    </source>
</evidence>
<feature type="transmembrane region" description="Helical" evidence="14">
    <location>
        <begin position="76"/>
        <end position="97"/>
    </location>
</feature>